<accession>A0A1X1TDH0</accession>
<dbReference type="RefSeq" id="WP_085232799.1">
    <property type="nucleotide sequence ID" value="NZ_AP022613.1"/>
</dbReference>
<gene>
    <name evidence="1" type="ORF">MCNS_22230</name>
</gene>
<dbReference type="EMBL" id="AP022613">
    <property type="protein sequence ID" value="BBZ39160.1"/>
    <property type="molecule type" value="Genomic_DNA"/>
</dbReference>
<dbReference type="OrthoDB" id="292252at2"/>
<organism evidence="1 2">
    <name type="scientific">Mycobacterium conspicuum</name>
    <dbReference type="NCBI Taxonomy" id="44010"/>
    <lineage>
        <taxon>Bacteria</taxon>
        <taxon>Bacillati</taxon>
        <taxon>Actinomycetota</taxon>
        <taxon>Actinomycetes</taxon>
        <taxon>Mycobacteriales</taxon>
        <taxon>Mycobacteriaceae</taxon>
        <taxon>Mycobacterium</taxon>
    </lineage>
</organism>
<proteinExistence type="predicted"/>
<sequence>MQAQTVIEDIRRKGAVTSADGQTYPIGKHGIDAAEGRFLSEFIASRPDITRTLEVGCAYGFSSLHIAGALAGRPSAHHIIVDPFQSTDWKSIGVTNLDRAGVEFYELREEPSELALAQLVREGAQFDLVFIDGWHTFDQTLVDMYFANRLIKVGGYMLIDDASWPSVSKAISNFANYPCYRIVGGSAMVWVRALNLLGTILKPVAETIFPRWLYDYVYRMVKYPSVVALQKVAEDKRSFRWFRSF</sequence>
<dbReference type="Pfam" id="PF13578">
    <property type="entry name" value="Methyltransf_24"/>
    <property type="match status" value="1"/>
</dbReference>
<dbReference type="Proteomes" id="UP000467385">
    <property type="component" value="Chromosome"/>
</dbReference>
<keyword evidence="2" id="KW-1185">Reference proteome</keyword>
<reference evidence="1 2" key="1">
    <citation type="journal article" date="2019" name="Emerg. Microbes Infect.">
        <title>Comprehensive subspecies identification of 175 nontuberculous mycobacteria species based on 7547 genomic profiles.</title>
        <authorList>
            <person name="Matsumoto Y."/>
            <person name="Kinjo T."/>
            <person name="Motooka D."/>
            <person name="Nabeya D."/>
            <person name="Jung N."/>
            <person name="Uechi K."/>
            <person name="Horii T."/>
            <person name="Iida T."/>
            <person name="Fujita J."/>
            <person name="Nakamura S."/>
        </authorList>
    </citation>
    <scope>NUCLEOTIDE SEQUENCE [LARGE SCALE GENOMIC DNA]</scope>
    <source>
        <strain evidence="1 2">JCM 14738</strain>
    </source>
</reference>
<dbReference type="Gene3D" id="3.40.50.150">
    <property type="entry name" value="Vaccinia Virus protein VP39"/>
    <property type="match status" value="1"/>
</dbReference>
<dbReference type="InterPro" id="IPR029063">
    <property type="entry name" value="SAM-dependent_MTases_sf"/>
</dbReference>
<evidence type="ECO:0000313" key="1">
    <source>
        <dbReference type="EMBL" id="BBZ39160.1"/>
    </source>
</evidence>
<protein>
    <submittedName>
        <fullName evidence="1">Uncharacterized protein</fullName>
    </submittedName>
</protein>
<dbReference type="AlphaFoldDB" id="A0A1X1TDH0"/>
<dbReference type="SUPFAM" id="SSF53335">
    <property type="entry name" value="S-adenosyl-L-methionine-dependent methyltransferases"/>
    <property type="match status" value="1"/>
</dbReference>
<name>A0A1X1TDH0_9MYCO</name>
<evidence type="ECO:0000313" key="2">
    <source>
        <dbReference type="Proteomes" id="UP000467385"/>
    </source>
</evidence>